<keyword evidence="3" id="KW-1003">Cell membrane</keyword>
<gene>
    <name evidence="9" type="ORF">GCM10017577_14570</name>
</gene>
<feature type="transmembrane region" description="Helical" evidence="7">
    <location>
        <begin position="136"/>
        <end position="157"/>
    </location>
</feature>
<dbReference type="GO" id="GO:0022857">
    <property type="term" value="F:transmembrane transporter activity"/>
    <property type="evidence" value="ECO:0007669"/>
    <property type="project" value="InterPro"/>
</dbReference>
<sequence>MTDRNAWRAAAAAVFACGWGGNQFTPLLVMYRESGLSILTVDALLGAYVVGLVPGLLTVGALSERYGRRPVMLAGTAASLVASVFLAFGSVGWIAAGRFVTGVGVAVAMAVGSTWVTELSVRGGAERATGTRRGALWLTLGFGLGAGVAGVLAQTLISLGAPFPMELPYVLHAVLAAAALLALVRLPETRVAAAARTTRRFAGTRHPRFRRVITPMAPWIFGSAGVAYAIMPQLVGDRLGTWGLAYSTLLTVCTLGAGALVQPLAKRLDRTTSARGVVVSMVVMSAGLAVSAVAAVVRSPAVALVAAVVLGAAYGIAVVSGLLELQRLARPDELAALTGVYYALAYVGFLLPSILAVLSGVASYPVLLGCLVLVALGGTVVILRHSRRHLPIPA</sequence>
<accession>A0A9W6NVE2</accession>
<dbReference type="RefSeq" id="WP_037040695.1">
    <property type="nucleotide sequence ID" value="NZ_BAAAUZ010000004.1"/>
</dbReference>
<dbReference type="InterPro" id="IPR036259">
    <property type="entry name" value="MFS_trans_sf"/>
</dbReference>
<feature type="transmembrane region" description="Helical" evidence="7">
    <location>
        <begin position="36"/>
        <end position="59"/>
    </location>
</feature>
<dbReference type="Proteomes" id="UP001143463">
    <property type="component" value="Unassembled WGS sequence"/>
</dbReference>
<dbReference type="PANTHER" id="PTHR23517:SF3">
    <property type="entry name" value="INTEGRAL MEMBRANE TRANSPORT PROTEIN"/>
    <property type="match status" value="1"/>
</dbReference>
<evidence type="ECO:0000256" key="7">
    <source>
        <dbReference type="SAM" id="Phobius"/>
    </source>
</evidence>
<feature type="transmembrane region" description="Helical" evidence="7">
    <location>
        <begin position="303"/>
        <end position="323"/>
    </location>
</feature>
<reference evidence="9" key="1">
    <citation type="journal article" date="2014" name="Int. J. Syst. Evol. Microbiol.">
        <title>Complete genome sequence of Corynebacterium casei LMG S-19264T (=DSM 44701T), isolated from a smear-ripened cheese.</title>
        <authorList>
            <consortium name="US DOE Joint Genome Institute (JGI-PGF)"/>
            <person name="Walter F."/>
            <person name="Albersmeier A."/>
            <person name="Kalinowski J."/>
            <person name="Ruckert C."/>
        </authorList>
    </citation>
    <scope>NUCLEOTIDE SEQUENCE</scope>
    <source>
        <strain evidence="9">VKM Ac-1069</strain>
    </source>
</reference>
<evidence type="ECO:0000256" key="2">
    <source>
        <dbReference type="ARBA" id="ARBA00022448"/>
    </source>
</evidence>
<evidence type="ECO:0000256" key="4">
    <source>
        <dbReference type="ARBA" id="ARBA00022692"/>
    </source>
</evidence>
<dbReference type="InterPro" id="IPR020846">
    <property type="entry name" value="MFS_dom"/>
</dbReference>
<keyword evidence="5 7" id="KW-1133">Transmembrane helix</keyword>
<keyword evidence="4 7" id="KW-0812">Transmembrane</keyword>
<dbReference type="Gene3D" id="1.20.1250.20">
    <property type="entry name" value="MFS general substrate transporter like domains"/>
    <property type="match status" value="1"/>
</dbReference>
<comment type="caution">
    <text evidence="9">The sequence shown here is derived from an EMBL/GenBank/DDBJ whole genome shotgun (WGS) entry which is preliminary data.</text>
</comment>
<evidence type="ECO:0000259" key="8">
    <source>
        <dbReference type="PROSITE" id="PS50850"/>
    </source>
</evidence>
<keyword evidence="10" id="KW-1185">Reference proteome</keyword>
<dbReference type="EMBL" id="BSFQ01000004">
    <property type="protein sequence ID" value="GLL10317.1"/>
    <property type="molecule type" value="Genomic_DNA"/>
</dbReference>
<feature type="transmembrane region" description="Helical" evidence="7">
    <location>
        <begin position="277"/>
        <end position="297"/>
    </location>
</feature>
<dbReference type="Pfam" id="PF07690">
    <property type="entry name" value="MFS_1"/>
    <property type="match status" value="1"/>
</dbReference>
<evidence type="ECO:0000256" key="6">
    <source>
        <dbReference type="ARBA" id="ARBA00023136"/>
    </source>
</evidence>
<evidence type="ECO:0000313" key="10">
    <source>
        <dbReference type="Proteomes" id="UP001143463"/>
    </source>
</evidence>
<feature type="transmembrane region" description="Helical" evidence="7">
    <location>
        <begin position="99"/>
        <end position="116"/>
    </location>
</feature>
<feature type="domain" description="Major facilitator superfamily (MFS) profile" evidence="8">
    <location>
        <begin position="1"/>
        <end position="387"/>
    </location>
</feature>
<protein>
    <submittedName>
        <fullName evidence="9">MFS transporter</fullName>
    </submittedName>
</protein>
<keyword evidence="6 7" id="KW-0472">Membrane</keyword>
<dbReference type="PANTHER" id="PTHR23517">
    <property type="entry name" value="RESISTANCE PROTEIN MDTM, PUTATIVE-RELATED-RELATED"/>
    <property type="match status" value="1"/>
</dbReference>
<evidence type="ECO:0000256" key="1">
    <source>
        <dbReference type="ARBA" id="ARBA00004651"/>
    </source>
</evidence>
<keyword evidence="2" id="KW-0813">Transport</keyword>
<feature type="transmembrane region" description="Helical" evidence="7">
    <location>
        <begin position="364"/>
        <end position="383"/>
    </location>
</feature>
<dbReference type="InterPro" id="IPR050171">
    <property type="entry name" value="MFS_Transporters"/>
</dbReference>
<reference evidence="9" key="2">
    <citation type="submission" date="2023-01" db="EMBL/GenBank/DDBJ databases">
        <authorList>
            <person name="Sun Q."/>
            <person name="Evtushenko L."/>
        </authorList>
    </citation>
    <scope>NUCLEOTIDE SEQUENCE</scope>
    <source>
        <strain evidence="9">VKM Ac-1069</strain>
    </source>
</reference>
<dbReference type="GO" id="GO:0005886">
    <property type="term" value="C:plasma membrane"/>
    <property type="evidence" value="ECO:0007669"/>
    <property type="project" value="UniProtKB-SubCell"/>
</dbReference>
<feature type="transmembrane region" description="Helical" evidence="7">
    <location>
        <begin position="243"/>
        <end position="265"/>
    </location>
</feature>
<evidence type="ECO:0000256" key="3">
    <source>
        <dbReference type="ARBA" id="ARBA00022475"/>
    </source>
</evidence>
<dbReference type="InterPro" id="IPR005829">
    <property type="entry name" value="Sugar_transporter_CS"/>
</dbReference>
<evidence type="ECO:0000256" key="5">
    <source>
        <dbReference type="ARBA" id="ARBA00022989"/>
    </source>
</evidence>
<name>A0A9W6NVE2_9PSEU</name>
<dbReference type="InterPro" id="IPR011701">
    <property type="entry name" value="MFS"/>
</dbReference>
<dbReference type="SUPFAM" id="SSF103473">
    <property type="entry name" value="MFS general substrate transporter"/>
    <property type="match status" value="1"/>
</dbReference>
<organism evidence="9 10">
    <name type="scientific">Pseudonocardia halophobica</name>
    <dbReference type="NCBI Taxonomy" id="29401"/>
    <lineage>
        <taxon>Bacteria</taxon>
        <taxon>Bacillati</taxon>
        <taxon>Actinomycetota</taxon>
        <taxon>Actinomycetes</taxon>
        <taxon>Pseudonocardiales</taxon>
        <taxon>Pseudonocardiaceae</taxon>
        <taxon>Pseudonocardia</taxon>
    </lineage>
</organism>
<feature type="transmembrane region" description="Helical" evidence="7">
    <location>
        <begin position="169"/>
        <end position="188"/>
    </location>
</feature>
<comment type="subcellular location">
    <subcellularLocation>
        <location evidence="1">Cell membrane</location>
        <topology evidence="1">Multi-pass membrane protein</topology>
    </subcellularLocation>
</comment>
<evidence type="ECO:0000313" key="9">
    <source>
        <dbReference type="EMBL" id="GLL10317.1"/>
    </source>
</evidence>
<proteinExistence type="predicted"/>
<dbReference type="AlphaFoldDB" id="A0A9W6NVE2"/>
<dbReference type="PROSITE" id="PS00216">
    <property type="entry name" value="SUGAR_TRANSPORT_1"/>
    <property type="match status" value="1"/>
</dbReference>
<feature type="transmembrane region" description="Helical" evidence="7">
    <location>
        <begin position="209"/>
        <end position="231"/>
    </location>
</feature>
<dbReference type="PROSITE" id="PS50850">
    <property type="entry name" value="MFS"/>
    <property type="match status" value="1"/>
</dbReference>
<feature type="transmembrane region" description="Helical" evidence="7">
    <location>
        <begin position="335"/>
        <end position="358"/>
    </location>
</feature>
<feature type="transmembrane region" description="Helical" evidence="7">
    <location>
        <begin position="71"/>
        <end position="93"/>
    </location>
</feature>